<gene>
    <name evidence="2" type="ORF">FHX73_111115</name>
</gene>
<dbReference type="EMBL" id="VIWT01000001">
    <property type="protein sequence ID" value="TWF97335.1"/>
    <property type="molecule type" value="Genomic_DNA"/>
</dbReference>
<keyword evidence="3" id="KW-1185">Reference proteome</keyword>
<dbReference type="Proteomes" id="UP000317940">
    <property type="component" value="Unassembled WGS sequence"/>
</dbReference>
<keyword evidence="1" id="KW-0732">Signal</keyword>
<evidence type="ECO:0000313" key="3">
    <source>
        <dbReference type="Proteomes" id="UP000317940"/>
    </source>
</evidence>
<feature type="chain" id="PRO_5021817818" description="Peptidase inhibitor family I36" evidence="1">
    <location>
        <begin position="27"/>
        <end position="108"/>
    </location>
</feature>
<protein>
    <recommendedName>
        <fullName evidence="4">Peptidase inhibitor family I36</fullName>
    </recommendedName>
</protein>
<dbReference type="RefSeq" id="WP_211786146.1">
    <property type="nucleotide sequence ID" value="NZ_BAAAMZ010000008.1"/>
</dbReference>
<organism evidence="2 3">
    <name type="scientific">Kitasatospora viridis</name>
    <dbReference type="NCBI Taxonomy" id="281105"/>
    <lineage>
        <taxon>Bacteria</taxon>
        <taxon>Bacillati</taxon>
        <taxon>Actinomycetota</taxon>
        <taxon>Actinomycetes</taxon>
        <taxon>Kitasatosporales</taxon>
        <taxon>Streptomycetaceae</taxon>
        <taxon>Kitasatospora</taxon>
    </lineage>
</organism>
<evidence type="ECO:0000256" key="1">
    <source>
        <dbReference type="SAM" id="SignalP"/>
    </source>
</evidence>
<reference evidence="2 3" key="1">
    <citation type="submission" date="2019-06" db="EMBL/GenBank/DDBJ databases">
        <title>Sequencing the genomes of 1000 actinobacteria strains.</title>
        <authorList>
            <person name="Klenk H.-P."/>
        </authorList>
    </citation>
    <scope>NUCLEOTIDE SEQUENCE [LARGE SCALE GENOMIC DNA]</scope>
    <source>
        <strain evidence="2 3">DSM 44826</strain>
    </source>
</reference>
<comment type="caution">
    <text evidence="2">The sequence shown here is derived from an EMBL/GenBank/DDBJ whole genome shotgun (WGS) entry which is preliminary data.</text>
</comment>
<feature type="signal peptide" evidence="1">
    <location>
        <begin position="1"/>
        <end position="26"/>
    </location>
</feature>
<evidence type="ECO:0000313" key="2">
    <source>
        <dbReference type="EMBL" id="TWF97335.1"/>
    </source>
</evidence>
<proteinExistence type="predicted"/>
<evidence type="ECO:0008006" key="4">
    <source>
        <dbReference type="Google" id="ProtNLM"/>
    </source>
</evidence>
<sequence length="108" mass="11382">MRMRQAAVTAVGALALLLSAPTPAIAASGDFLYKTSSGQEATLADPQSGVCINLDGTSEQDPGHSPRNFTDATATVFLDTDCNGDVYYVMNPGKKLGDRLKLRSVIFS</sequence>
<name>A0A561UDC5_9ACTN</name>
<accession>A0A561UDC5</accession>
<dbReference type="AlphaFoldDB" id="A0A561UDC5"/>